<feature type="compositionally biased region" description="Polar residues" evidence="1">
    <location>
        <begin position="340"/>
        <end position="349"/>
    </location>
</feature>
<dbReference type="EMBL" id="ML742041">
    <property type="protein sequence ID" value="KAE8153320.1"/>
    <property type="molecule type" value="Genomic_DNA"/>
</dbReference>
<accession>A0A5N6U478</accession>
<reference evidence="2 3" key="1">
    <citation type="submission" date="2019-04" db="EMBL/GenBank/DDBJ databases">
        <title>Friends and foes A comparative genomics study of 23 Aspergillus species from section Flavi.</title>
        <authorList>
            <consortium name="DOE Joint Genome Institute"/>
            <person name="Kjaerbolling I."/>
            <person name="Vesth T."/>
            <person name="Frisvad J.C."/>
            <person name="Nybo J.L."/>
            <person name="Theobald S."/>
            <person name="Kildgaard S."/>
            <person name="Isbrandt T."/>
            <person name="Kuo A."/>
            <person name="Sato A."/>
            <person name="Lyhne E.K."/>
            <person name="Kogle M.E."/>
            <person name="Wiebenga A."/>
            <person name="Kun R.S."/>
            <person name="Lubbers R.J."/>
            <person name="Makela M.R."/>
            <person name="Barry K."/>
            <person name="Chovatia M."/>
            <person name="Clum A."/>
            <person name="Daum C."/>
            <person name="Haridas S."/>
            <person name="He G."/>
            <person name="LaButti K."/>
            <person name="Lipzen A."/>
            <person name="Mondo S."/>
            <person name="Riley R."/>
            <person name="Salamov A."/>
            <person name="Simmons B.A."/>
            <person name="Magnuson J.K."/>
            <person name="Henrissat B."/>
            <person name="Mortensen U.H."/>
            <person name="Larsen T.O."/>
            <person name="Devries R.P."/>
            <person name="Grigoriev I.V."/>
            <person name="Machida M."/>
            <person name="Baker S.E."/>
            <person name="Andersen M.R."/>
        </authorList>
    </citation>
    <scope>NUCLEOTIDE SEQUENCE [LARGE SCALE GENOMIC DNA]</scope>
    <source>
        <strain evidence="2 3">IBT 18842</strain>
    </source>
</reference>
<dbReference type="GO" id="GO:0003735">
    <property type="term" value="F:structural constituent of ribosome"/>
    <property type="evidence" value="ECO:0007669"/>
    <property type="project" value="TreeGrafter"/>
</dbReference>
<dbReference type="AlphaFoldDB" id="A0A5N6U478"/>
<dbReference type="Pfam" id="PF12298">
    <property type="entry name" value="Bot1p"/>
    <property type="match status" value="1"/>
</dbReference>
<dbReference type="GO" id="GO:0032543">
    <property type="term" value="P:mitochondrial translation"/>
    <property type="evidence" value="ECO:0007669"/>
    <property type="project" value="TreeGrafter"/>
</dbReference>
<feature type="compositionally biased region" description="Low complexity" evidence="1">
    <location>
        <begin position="19"/>
        <end position="30"/>
    </location>
</feature>
<keyword evidence="3" id="KW-1185">Reference proteome</keyword>
<organism evidence="2 3">
    <name type="scientific">Aspergillus avenaceus</name>
    <dbReference type="NCBI Taxonomy" id="36643"/>
    <lineage>
        <taxon>Eukaryota</taxon>
        <taxon>Fungi</taxon>
        <taxon>Dikarya</taxon>
        <taxon>Ascomycota</taxon>
        <taxon>Pezizomycotina</taxon>
        <taxon>Eurotiomycetes</taxon>
        <taxon>Eurotiomycetidae</taxon>
        <taxon>Eurotiales</taxon>
        <taxon>Aspergillaceae</taxon>
        <taxon>Aspergillus</taxon>
        <taxon>Aspergillus subgen. Circumdati</taxon>
    </lineage>
</organism>
<dbReference type="GO" id="GO:0005763">
    <property type="term" value="C:mitochondrial small ribosomal subunit"/>
    <property type="evidence" value="ECO:0007669"/>
    <property type="project" value="TreeGrafter"/>
</dbReference>
<evidence type="ECO:0000313" key="2">
    <source>
        <dbReference type="EMBL" id="KAE8153320.1"/>
    </source>
</evidence>
<feature type="region of interest" description="Disordered" evidence="1">
    <location>
        <begin position="362"/>
        <end position="400"/>
    </location>
</feature>
<name>A0A5N6U478_ASPAV</name>
<dbReference type="Proteomes" id="UP000325780">
    <property type="component" value="Unassembled WGS sequence"/>
</dbReference>
<evidence type="ECO:0000313" key="3">
    <source>
        <dbReference type="Proteomes" id="UP000325780"/>
    </source>
</evidence>
<dbReference type="PANTHER" id="PTHR28158:SF1">
    <property type="entry name" value="SMALL RIBOSOMAL SUBUNIT PROTEIN MS45"/>
    <property type="match status" value="1"/>
</dbReference>
<feature type="region of interest" description="Disordered" evidence="1">
    <location>
        <begin position="1"/>
        <end position="32"/>
    </location>
</feature>
<dbReference type="InterPro" id="IPR021036">
    <property type="entry name" value="Ribosomal_mS45"/>
</dbReference>
<evidence type="ECO:0000256" key="1">
    <source>
        <dbReference type="SAM" id="MobiDB-lite"/>
    </source>
</evidence>
<dbReference type="OrthoDB" id="10052321at2759"/>
<sequence>MPPRLQGQLATNPLLPYISSSSTTTSSSLSNLPTQYSSQLISCSSRRTNRSFSSAPSSQTKHRNEMFAWLNTGGSRLKDHKPGRTNYLWPKTEAGLESMNRDLKSSHPFPLNKDYISQPILSEELRNEIHTRVVFKKQSIRSVSVDLGVDMRRVGAVVRLVTMEKRMKQQGKSLALPYARAVHEMVPTTPLYYDVSEHRQHPHESINDLPVHRLTDPQIFYPVSESRQFNRVDAGRVFSAAPALERREAAENATNPAEVISRITQNPSRIERVGKGENEQEVLQPADARIPHPHLIQYERLAQSRSTEPKKNREAYKQAIMQEETAEKERKRLAKERQEQQLTKVQPDSSRFEFRFKDVVVSKETTGPDGRGHKAPGRRYGVPSYERKKGQVKIPTQVQV</sequence>
<feature type="compositionally biased region" description="Basic and acidic residues" evidence="1">
    <location>
        <begin position="330"/>
        <end position="339"/>
    </location>
</feature>
<gene>
    <name evidence="2" type="ORF">BDV25DRAFT_149808</name>
</gene>
<protein>
    <submittedName>
        <fullName evidence="2">Eukaryotic mitochondrial regulator protein-domain-containing protein</fullName>
    </submittedName>
</protein>
<proteinExistence type="predicted"/>
<dbReference type="PANTHER" id="PTHR28158">
    <property type="entry name" value="37S RIBOSOMAL PROTEIN S35, MITOCHONDRIAL"/>
    <property type="match status" value="1"/>
</dbReference>
<feature type="region of interest" description="Disordered" evidence="1">
    <location>
        <begin position="330"/>
        <end position="349"/>
    </location>
</feature>